<accession>A0A3A9Z3W0</accession>
<dbReference type="CDD" id="cd00093">
    <property type="entry name" value="HTH_XRE"/>
    <property type="match status" value="1"/>
</dbReference>
<dbReference type="Pfam" id="PF13560">
    <property type="entry name" value="HTH_31"/>
    <property type="match status" value="1"/>
</dbReference>
<dbReference type="EMBL" id="RBAK01000010">
    <property type="protein sequence ID" value="RKN42086.1"/>
    <property type="molecule type" value="Genomic_DNA"/>
</dbReference>
<evidence type="ECO:0000313" key="1">
    <source>
        <dbReference type="EMBL" id="RKN42086.1"/>
    </source>
</evidence>
<sequence length="151" mass="16187">MAASVAPAGFDVVTPEELAAARRVLGLKLAATRKAMGVTQVRLAVTVQWSRSTIANVETARQSAPREFWIASDVALGTGGLLVAEWTRTEALSRRLRHQAAVETIRRHLDQSPPVCVCLVLQRLLRDPVASMYLGVPPASPVQASGDGHGR</sequence>
<name>A0A3A9Z3W0_9ACTN</name>
<keyword evidence="2" id="KW-1185">Reference proteome</keyword>
<proteinExistence type="predicted"/>
<reference evidence="1 2" key="1">
    <citation type="journal article" date="2004" name="Syst. Appl. Microbiol.">
        <title>Cryptoendolithic actinomycetes from antarctic sandstone rock samples: Micromonospora endolithica sp. nov. and two isolates related to Micromonospora coerulea Jensen 1932.</title>
        <authorList>
            <person name="Hirsch P."/>
            <person name="Mevs U."/>
            <person name="Kroppenstedt R.M."/>
            <person name="Schumann P."/>
            <person name="Stackebrandt E."/>
        </authorList>
    </citation>
    <scope>NUCLEOTIDE SEQUENCE [LARGE SCALE GENOMIC DNA]</scope>
    <source>
        <strain evidence="1 2">JCM 12677</strain>
    </source>
</reference>
<organism evidence="1 2">
    <name type="scientific">Micromonospora endolithica</name>
    <dbReference type="NCBI Taxonomy" id="230091"/>
    <lineage>
        <taxon>Bacteria</taxon>
        <taxon>Bacillati</taxon>
        <taxon>Actinomycetota</taxon>
        <taxon>Actinomycetes</taxon>
        <taxon>Micromonosporales</taxon>
        <taxon>Micromonosporaceae</taxon>
        <taxon>Micromonospora</taxon>
    </lineage>
</organism>
<comment type="caution">
    <text evidence="1">The sequence shown here is derived from an EMBL/GenBank/DDBJ whole genome shotgun (WGS) entry which is preliminary data.</text>
</comment>
<dbReference type="Proteomes" id="UP000281726">
    <property type="component" value="Unassembled WGS sequence"/>
</dbReference>
<dbReference type="InterPro" id="IPR010982">
    <property type="entry name" value="Lambda_DNA-bd_dom_sf"/>
</dbReference>
<protein>
    <submittedName>
        <fullName evidence="1">XRE family transcriptional regulator</fullName>
    </submittedName>
</protein>
<dbReference type="InterPro" id="IPR001387">
    <property type="entry name" value="Cro/C1-type_HTH"/>
</dbReference>
<dbReference type="GO" id="GO:0003677">
    <property type="term" value="F:DNA binding"/>
    <property type="evidence" value="ECO:0007669"/>
    <property type="project" value="InterPro"/>
</dbReference>
<dbReference type="AlphaFoldDB" id="A0A3A9Z3W0"/>
<gene>
    <name evidence="1" type="ORF">D7223_23385</name>
</gene>
<dbReference type="SUPFAM" id="SSF47413">
    <property type="entry name" value="lambda repressor-like DNA-binding domains"/>
    <property type="match status" value="1"/>
</dbReference>
<dbReference type="Gene3D" id="1.10.260.40">
    <property type="entry name" value="lambda repressor-like DNA-binding domains"/>
    <property type="match status" value="1"/>
</dbReference>
<evidence type="ECO:0000313" key="2">
    <source>
        <dbReference type="Proteomes" id="UP000281726"/>
    </source>
</evidence>